<dbReference type="CDD" id="cd02233">
    <property type="entry name" value="cupin_HNL-like"/>
    <property type="match status" value="1"/>
</dbReference>
<dbReference type="OrthoDB" id="9802489at2"/>
<evidence type="ECO:0000313" key="6">
    <source>
        <dbReference type="Proteomes" id="UP000217005"/>
    </source>
</evidence>
<evidence type="ECO:0000313" key="4">
    <source>
        <dbReference type="EMBL" id="OZI58816.1"/>
    </source>
</evidence>
<organism evidence="3 6">
    <name type="scientific">Bordetella genomosp. 1</name>
    <dbReference type="NCBI Taxonomy" id="1395607"/>
    <lineage>
        <taxon>Bacteria</taxon>
        <taxon>Pseudomonadati</taxon>
        <taxon>Pseudomonadota</taxon>
        <taxon>Betaproteobacteria</taxon>
        <taxon>Burkholderiales</taxon>
        <taxon>Alcaligenaceae</taxon>
        <taxon>Bordetella</taxon>
    </lineage>
</organism>
<evidence type="ECO:0000313" key="3">
    <source>
        <dbReference type="EMBL" id="OZI36120.1"/>
    </source>
</evidence>
<feature type="signal peptide" evidence="1">
    <location>
        <begin position="1"/>
        <end position="18"/>
    </location>
</feature>
<accession>A0A261SH62</accession>
<dbReference type="RefSeq" id="WP_094826929.1">
    <property type="nucleotide sequence ID" value="NZ_NEVL01000003.1"/>
</dbReference>
<name>A0A261SH62_9BORD</name>
<dbReference type="Pfam" id="PF07883">
    <property type="entry name" value="Cupin_2"/>
    <property type="match status" value="1"/>
</dbReference>
<protein>
    <submittedName>
        <fullName evidence="3">TetR family transcriptional regulator</fullName>
    </submittedName>
</protein>
<reference evidence="4 5" key="2">
    <citation type="submission" date="2017-05" db="EMBL/GenBank/DDBJ databases">
        <title>Complete and WGS of Bordetella genogroups.</title>
        <authorList>
            <person name="Spilker T."/>
            <person name="Lipuma J."/>
        </authorList>
    </citation>
    <scope>NUCLEOTIDE SEQUENCE [LARGE SCALE GENOMIC DNA]</scope>
    <source>
        <strain evidence="4 5">AU9795</strain>
    </source>
</reference>
<sequence>MKKIAAAAFALSMTGAGAAEAENIQITHNGATPTRAGAASQFTGQVLIDGLTTPESAKQAGTGLVTFAPGARTVWHSHPAGQWLFVTSGKGWVREDGQPAREIKAGDAVWIPAGVKHWHGATDVTSMSHVAVTPVHDGQNVTWLEPVSDAQYARQ</sequence>
<dbReference type="InterPro" id="IPR011051">
    <property type="entry name" value="RmlC_Cupin_sf"/>
</dbReference>
<feature type="domain" description="Cupin type-2" evidence="2">
    <location>
        <begin position="64"/>
        <end position="127"/>
    </location>
</feature>
<evidence type="ECO:0000259" key="2">
    <source>
        <dbReference type="Pfam" id="PF07883"/>
    </source>
</evidence>
<dbReference type="EMBL" id="NEVL01000003">
    <property type="protein sequence ID" value="OZI36120.1"/>
    <property type="molecule type" value="Genomic_DNA"/>
</dbReference>
<dbReference type="SUPFAM" id="SSF51182">
    <property type="entry name" value="RmlC-like cupins"/>
    <property type="match status" value="1"/>
</dbReference>
<dbReference type="Gene3D" id="2.60.120.10">
    <property type="entry name" value="Jelly Rolls"/>
    <property type="match status" value="1"/>
</dbReference>
<evidence type="ECO:0000313" key="5">
    <source>
        <dbReference type="Proteomes" id="UP000216354"/>
    </source>
</evidence>
<evidence type="ECO:0000256" key="1">
    <source>
        <dbReference type="SAM" id="SignalP"/>
    </source>
</evidence>
<comment type="caution">
    <text evidence="3">The sequence shown here is derived from an EMBL/GenBank/DDBJ whole genome shotgun (WGS) entry which is preliminary data.</text>
</comment>
<keyword evidence="1" id="KW-0732">Signal</keyword>
<dbReference type="PANTHER" id="PTHR43698">
    <property type="entry name" value="RIBD C-TERMINAL DOMAIN CONTAINING PROTEIN"/>
    <property type="match status" value="1"/>
</dbReference>
<dbReference type="Proteomes" id="UP000216354">
    <property type="component" value="Unassembled WGS sequence"/>
</dbReference>
<feature type="chain" id="PRO_5012808443" evidence="1">
    <location>
        <begin position="19"/>
        <end position="155"/>
    </location>
</feature>
<dbReference type="InterPro" id="IPR047263">
    <property type="entry name" value="HNL-like_cupin"/>
</dbReference>
<dbReference type="InterPro" id="IPR013096">
    <property type="entry name" value="Cupin_2"/>
</dbReference>
<dbReference type="AlphaFoldDB" id="A0A261SH62"/>
<reference evidence="3 6" key="1">
    <citation type="submission" date="2017-05" db="EMBL/GenBank/DDBJ databases">
        <title>Complete and WGS of Bordetella genogroups.</title>
        <authorList>
            <person name="Spilker T."/>
            <person name="LiPuma J."/>
        </authorList>
    </citation>
    <scope>NUCLEOTIDE SEQUENCE [LARGE SCALE GENOMIC DNA]</scope>
    <source>
        <strain evidence="3 6">AU17610</strain>
    </source>
</reference>
<gene>
    <name evidence="4" type="ORF">CAL27_19260</name>
    <name evidence="3" type="ORF">CEG14_13895</name>
</gene>
<keyword evidence="5" id="KW-1185">Reference proteome</keyword>
<dbReference type="Proteomes" id="UP000217005">
    <property type="component" value="Unassembled WGS sequence"/>
</dbReference>
<proteinExistence type="predicted"/>
<dbReference type="InterPro" id="IPR014710">
    <property type="entry name" value="RmlC-like_jellyroll"/>
</dbReference>
<dbReference type="EMBL" id="NEVR01000004">
    <property type="protein sequence ID" value="OZI58816.1"/>
    <property type="molecule type" value="Genomic_DNA"/>
</dbReference>
<dbReference type="PANTHER" id="PTHR43698:SF1">
    <property type="entry name" value="BLL4564 PROTEIN"/>
    <property type="match status" value="1"/>
</dbReference>